<accession>A0A1Q9EU89</accession>
<dbReference type="AlphaFoldDB" id="A0A1Q9EU89"/>
<comment type="caution">
    <text evidence="2">The sequence shown here is derived from an EMBL/GenBank/DDBJ whole genome shotgun (WGS) entry which is preliminary data.</text>
</comment>
<keyword evidence="3" id="KW-1185">Reference proteome</keyword>
<sequence length="324" mass="35962">MFRNRALNCKVVEALEQLASALSGQLSPEGRARWSESQSHLQEVNPVAEKMRRRVQARSELETVKVQLQELLPGAPSAEAVKAAQELVDKKGEGYEAVEKSQALELEVVATYGVKMAEKAASEAAQRREEEAAAAAAAEEARRPVEALMEENQRRMEAQRAAEEASARAERRRLEEERRAEQEAEANRLASEDALLRMEKVTAIASEPADVWLRLIRIGNEGFQQKLGRQPGVWHLGVSESRRGFSSGALASALWRASDLVAALGLSSSGPTERFLMLAEPDMMSAYEDWNKWHKRLLAISGFLQSLEKSAKELLQSWESSVPD</sequence>
<dbReference type="EMBL" id="LSRX01000067">
    <property type="protein sequence ID" value="OLQ10992.1"/>
    <property type="molecule type" value="Genomic_DNA"/>
</dbReference>
<evidence type="ECO:0000313" key="3">
    <source>
        <dbReference type="Proteomes" id="UP000186817"/>
    </source>
</evidence>
<proteinExistence type="predicted"/>
<protein>
    <submittedName>
        <fullName evidence="2">Uncharacterized protein</fullName>
    </submittedName>
</protein>
<evidence type="ECO:0000313" key="2">
    <source>
        <dbReference type="EMBL" id="OLQ10992.1"/>
    </source>
</evidence>
<gene>
    <name evidence="2" type="ORF">AK812_SmicGene5234</name>
</gene>
<organism evidence="2 3">
    <name type="scientific">Symbiodinium microadriaticum</name>
    <name type="common">Dinoflagellate</name>
    <name type="synonym">Zooxanthella microadriatica</name>
    <dbReference type="NCBI Taxonomy" id="2951"/>
    <lineage>
        <taxon>Eukaryota</taxon>
        <taxon>Sar</taxon>
        <taxon>Alveolata</taxon>
        <taxon>Dinophyceae</taxon>
        <taxon>Suessiales</taxon>
        <taxon>Symbiodiniaceae</taxon>
        <taxon>Symbiodinium</taxon>
    </lineage>
</organism>
<dbReference type="Proteomes" id="UP000186817">
    <property type="component" value="Unassembled WGS sequence"/>
</dbReference>
<feature type="region of interest" description="Disordered" evidence="1">
    <location>
        <begin position="152"/>
        <end position="187"/>
    </location>
</feature>
<dbReference type="OrthoDB" id="336240at2759"/>
<reference evidence="2 3" key="1">
    <citation type="submission" date="2016-02" db="EMBL/GenBank/DDBJ databases">
        <title>Genome analysis of coral dinoflagellate symbionts highlights evolutionary adaptations to a symbiotic lifestyle.</title>
        <authorList>
            <person name="Aranda M."/>
            <person name="Li Y."/>
            <person name="Liew Y.J."/>
            <person name="Baumgarten S."/>
            <person name="Simakov O."/>
            <person name="Wilson M."/>
            <person name="Piel J."/>
            <person name="Ashoor H."/>
            <person name="Bougouffa S."/>
            <person name="Bajic V.B."/>
            <person name="Ryu T."/>
            <person name="Ravasi T."/>
            <person name="Bayer T."/>
            <person name="Micklem G."/>
            <person name="Kim H."/>
            <person name="Bhak J."/>
            <person name="Lajeunesse T.C."/>
            <person name="Voolstra C.R."/>
        </authorList>
    </citation>
    <scope>NUCLEOTIDE SEQUENCE [LARGE SCALE GENOMIC DNA]</scope>
    <source>
        <strain evidence="2 3">CCMP2467</strain>
    </source>
</reference>
<evidence type="ECO:0000256" key="1">
    <source>
        <dbReference type="SAM" id="MobiDB-lite"/>
    </source>
</evidence>
<name>A0A1Q9EU89_SYMMI</name>